<dbReference type="GO" id="GO:0005483">
    <property type="term" value="F:soluble NSF attachment protein activity"/>
    <property type="evidence" value="ECO:0007669"/>
    <property type="project" value="TreeGrafter"/>
</dbReference>
<dbReference type="OrthoDB" id="9984275at2759"/>
<keyword evidence="9" id="KW-1185">Reference proteome</keyword>
<gene>
    <name evidence="8" type="ORF">ONB1V03_LOCUS8479</name>
</gene>
<dbReference type="PANTHER" id="PTHR13768">
    <property type="entry name" value="SOLUBLE NSF ATTACHMENT PROTEIN SNAP"/>
    <property type="match status" value="1"/>
</dbReference>
<comment type="similarity">
    <text evidence="2 7">Belongs to the SNAP family.</text>
</comment>
<keyword evidence="5 7" id="KW-0653">Protein transport</keyword>
<evidence type="ECO:0000256" key="5">
    <source>
        <dbReference type="ARBA" id="ARBA00022927"/>
    </source>
</evidence>
<evidence type="ECO:0000256" key="3">
    <source>
        <dbReference type="ARBA" id="ARBA00022448"/>
    </source>
</evidence>
<dbReference type="EMBL" id="CAJPVJ010004861">
    <property type="protein sequence ID" value="CAG2168995.1"/>
    <property type="molecule type" value="Genomic_DNA"/>
</dbReference>
<dbReference type="GO" id="GO:0031201">
    <property type="term" value="C:SNARE complex"/>
    <property type="evidence" value="ECO:0007669"/>
    <property type="project" value="TreeGrafter"/>
</dbReference>
<evidence type="ECO:0000256" key="6">
    <source>
        <dbReference type="ARBA" id="ARBA00023136"/>
    </source>
</evidence>
<dbReference type="PANTHER" id="PTHR13768:SF8">
    <property type="entry name" value="ALPHA-SOLUBLE NSF ATTACHMENT PROTEIN"/>
    <property type="match status" value="1"/>
</dbReference>
<dbReference type="Gene3D" id="1.25.40.10">
    <property type="entry name" value="Tetratricopeptide repeat domain"/>
    <property type="match status" value="1"/>
</dbReference>
<comment type="function">
    <text evidence="7">Required for vesicular transport between the endoplasmic reticulum and the Golgi apparatus.</text>
</comment>
<evidence type="ECO:0000256" key="7">
    <source>
        <dbReference type="RuleBase" id="RU367013"/>
    </source>
</evidence>
<dbReference type="Proteomes" id="UP000728032">
    <property type="component" value="Unassembled WGS sequence"/>
</dbReference>
<dbReference type="SUPFAM" id="SSF48452">
    <property type="entry name" value="TPR-like"/>
    <property type="match status" value="1"/>
</dbReference>
<evidence type="ECO:0000256" key="1">
    <source>
        <dbReference type="ARBA" id="ARBA00004170"/>
    </source>
</evidence>
<dbReference type="PRINTS" id="PR00448">
    <property type="entry name" value="NSFATTACHMNT"/>
</dbReference>
<evidence type="ECO:0000313" key="8">
    <source>
        <dbReference type="EMBL" id="CAD7651785.1"/>
    </source>
</evidence>
<name>A0A7R9QPG7_9ACAR</name>
<dbReference type="CDD" id="cd15832">
    <property type="entry name" value="SNAP"/>
    <property type="match status" value="1"/>
</dbReference>
<evidence type="ECO:0000256" key="2">
    <source>
        <dbReference type="ARBA" id="ARBA00010050"/>
    </source>
</evidence>
<evidence type="ECO:0000256" key="4">
    <source>
        <dbReference type="ARBA" id="ARBA00022892"/>
    </source>
</evidence>
<protein>
    <recommendedName>
        <fullName evidence="10">Alpha-soluble NSF attachment protein</fullName>
    </recommendedName>
</protein>
<keyword evidence="3 7" id="KW-0813">Transport</keyword>
<sequence>MADAEAKGNQYLAEARKKSRSVQGFLSGLVGGGSRQDEAIELYVRAANSFKMAKKWNEAGSAFYEAAQLHQKSEYKHDSGVCYIDAANCYRKVDPQKALNCLQKVIEIYTDMGRFTMAAKHHITVAEIYEKECVDIGKACLHYEQAADYYMGEQSTASANKCLLIVARYAAQLEQYQKAINIYESVANTAIESSLLKYSAKDYYFRAALCHLCIDQLNAQLAVKRYEEMYPQFTDCRECKLLKQLFERLEENDVDGYTYTIQQYDSISRLDSWFTNMLLKVKKQMSEEPDMK</sequence>
<dbReference type="FunFam" id="1.25.40.10:FF:000049">
    <property type="entry name" value="Alpha-soluble NSF attachment protein-like"/>
    <property type="match status" value="1"/>
</dbReference>
<evidence type="ECO:0008006" key="10">
    <source>
        <dbReference type="Google" id="ProtNLM"/>
    </source>
</evidence>
<accession>A0A7R9QPG7</accession>
<dbReference type="InterPro" id="IPR000744">
    <property type="entry name" value="NSF_attach"/>
</dbReference>
<evidence type="ECO:0000313" key="9">
    <source>
        <dbReference type="Proteomes" id="UP000728032"/>
    </source>
</evidence>
<dbReference type="EMBL" id="OC919686">
    <property type="protein sequence ID" value="CAD7651785.1"/>
    <property type="molecule type" value="Genomic_DNA"/>
</dbReference>
<dbReference type="GO" id="GO:0035494">
    <property type="term" value="P:SNARE complex disassembly"/>
    <property type="evidence" value="ECO:0007669"/>
    <property type="project" value="TreeGrafter"/>
</dbReference>
<dbReference type="GO" id="GO:0019905">
    <property type="term" value="F:syntaxin binding"/>
    <property type="evidence" value="ECO:0007669"/>
    <property type="project" value="TreeGrafter"/>
</dbReference>
<reference evidence="8" key="1">
    <citation type="submission" date="2020-11" db="EMBL/GenBank/DDBJ databases">
        <authorList>
            <person name="Tran Van P."/>
        </authorList>
    </citation>
    <scope>NUCLEOTIDE SEQUENCE</scope>
</reference>
<comment type="subcellular location">
    <subcellularLocation>
        <location evidence="1 7">Membrane</location>
        <topology evidence="1 7">Peripheral membrane protein</topology>
    </subcellularLocation>
</comment>
<keyword evidence="4 7" id="KW-0931">ER-Golgi transport</keyword>
<proteinExistence type="inferred from homology"/>
<dbReference type="GO" id="GO:0006886">
    <property type="term" value="P:intracellular protein transport"/>
    <property type="evidence" value="ECO:0007669"/>
    <property type="project" value="UniProtKB-UniRule"/>
</dbReference>
<dbReference type="AlphaFoldDB" id="A0A7R9QPG7"/>
<keyword evidence="6 7" id="KW-0472">Membrane</keyword>
<dbReference type="Pfam" id="PF14938">
    <property type="entry name" value="SNAP"/>
    <property type="match status" value="1"/>
</dbReference>
<dbReference type="InterPro" id="IPR011990">
    <property type="entry name" value="TPR-like_helical_dom_sf"/>
</dbReference>
<dbReference type="GO" id="GO:0005774">
    <property type="term" value="C:vacuolar membrane"/>
    <property type="evidence" value="ECO:0007669"/>
    <property type="project" value="TreeGrafter"/>
</dbReference>
<organism evidence="8">
    <name type="scientific">Oppiella nova</name>
    <dbReference type="NCBI Taxonomy" id="334625"/>
    <lineage>
        <taxon>Eukaryota</taxon>
        <taxon>Metazoa</taxon>
        <taxon>Ecdysozoa</taxon>
        <taxon>Arthropoda</taxon>
        <taxon>Chelicerata</taxon>
        <taxon>Arachnida</taxon>
        <taxon>Acari</taxon>
        <taxon>Acariformes</taxon>
        <taxon>Sarcoptiformes</taxon>
        <taxon>Oribatida</taxon>
        <taxon>Brachypylina</taxon>
        <taxon>Oppioidea</taxon>
        <taxon>Oppiidae</taxon>
        <taxon>Oppiella</taxon>
    </lineage>
</organism>